<dbReference type="GO" id="GO:0016874">
    <property type="term" value="F:ligase activity"/>
    <property type="evidence" value="ECO:0007669"/>
    <property type="project" value="UniProtKB-KW"/>
</dbReference>
<dbReference type="EC" id="2.7.7.89" evidence="7"/>
<keyword evidence="3 7" id="KW-0547">Nucleotide-binding</keyword>
<dbReference type="SUPFAM" id="SSF81593">
    <property type="entry name" value="Nucleotidyltransferase substrate binding subunit/domain"/>
    <property type="match status" value="2"/>
</dbReference>
<keyword evidence="10" id="KW-0436">Ligase</keyword>
<keyword evidence="6 7" id="KW-0511">Multifunctional enzyme</keyword>
<evidence type="ECO:0000256" key="2">
    <source>
        <dbReference type="ARBA" id="ARBA00022695"/>
    </source>
</evidence>
<dbReference type="PANTHER" id="PTHR30621:SF0">
    <property type="entry name" value="BIFUNCTIONAL GLUTAMINE SYNTHETASE ADENYLYLTRANSFERASE_ADENYLYL-REMOVING ENZYME"/>
    <property type="match status" value="1"/>
</dbReference>
<dbReference type="InterPro" id="IPR005190">
    <property type="entry name" value="GlnE_rpt_dom"/>
</dbReference>
<feature type="domain" description="PII-uridylyltransferase/Glutamine-synthetase adenylyltransferase" evidence="9">
    <location>
        <begin position="307"/>
        <end position="444"/>
    </location>
</feature>
<dbReference type="HAMAP" id="MF_00802">
    <property type="entry name" value="GlnE"/>
    <property type="match status" value="1"/>
</dbReference>
<dbReference type="GO" id="GO:0000287">
    <property type="term" value="F:magnesium ion binding"/>
    <property type="evidence" value="ECO:0007669"/>
    <property type="project" value="UniProtKB-UniRule"/>
</dbReference>
<accession>A0A1M5ZGC1</accession>
<feature type="domain" description="PII-uridylyltransferase/Glutamine-synthetase adenylyltransferase" evidence="9">
    <location>
        <begin position="830"/>
        <end position="916"/>
    </location>
</feature>
<dbReference type="Proteomes" id="UP000184268">
    <property type="component" value="Unassembled WGS sequence"/>
</dbReference>
<dbReference type="CDD" id="cd05401">
    <property type="entry name" value="NT_GlnE_GlnD_like"/>
    <property type="match status" value="2"/>
</dbReference>
<dbReference type="GO" id="GO:0005829">
    <property type="term" value="C:cytosol"/>
    <property type="evidence" value="ECO:0007669"/>
    <property type="project" value="TreeGrafter"/>
</dbReference>
<dbReference type="InterPro" id="IPR013546">
    <property type="entry name" value="PII_UdlTrfase/GS_AdlTrfase"/>
</dbReference>
<name>A0A1M5ZGC1_9GAMM</name>
<evidence type="ECO:0000256" key="7">
    <source>
        <dbReference type="HAMAP-Rule" id="MF_00802"/>
    </source>
</evidence>
<evidence type="ECO:0000256" key="4">
    <source>
        <dbReference type="ARBA" id="ARBA00022840"/>
    </source>
</evidence>
<evidence type="ECO:0000313" key="11">
    <source>
        <dbReference type="Proteomes" id="UP000184268"/>
    </source>
</evidence>
<dbReference type="GO" id="GO:0005524">
    <property type="term" value="F:ATP binding"/>
    <property type="evidence" value="ECO:0007669"/>
    <property type="project" value="UniProtKB-UniRule"/>
</dbReference>
<dbReference type="InterPro" id="IPR043519">
    <property type="entry name" value="NT_sf"/>
</dbReference>
<dbReference type="GO" id="GO:0047388">
    <property type="term" value="F:[glutamine synthetase]-adenylyl-L-tyrosine phosphorylase activity"/>
    <property type="evidence" value="ECO:0007669"/>
    <property type="project" value="UniProtKB-EC"/>
</dbReference>
<reference evidence="10 11" key="1">
    <citation type="submission" date="2016-11" db="EMBL/GenBank/DDBJ databases">
        <authorList>
            <person name="Jaros S."/>
            <person name="Januszkiewicz K."/>
            <person name="Wedrychowicz H."/>
        </authorList>
    </citation>
    <scope>NUCLEOTIDE SEQUENCE [LARGE SCALE GENOMIC DNA]</scope>
    <source>
        <strain evidence="10 11">DSM 16917</strain>
    </source>
</reference>
<dbReference type="GO" id="GO:0000820">
    <property type="term" value="P:regulation of glutamine family amino acid metabolic process"/>
    <property type="evidence" value="ECO:0007669"/>
    <property type="project" value="UniProtKB-UniRule"/>
</dbReference>
<organism evidence="10 11">
    <name type="scientific">Ferrimonas marina</name>
    <dbReference type="NCBI Taxonomy" id="299255"/>
    <lineage>
        <taxon>Bacteria</taxon>
        <taxon>Pseudomonadati</taxon>
        <taxon>Pseudomonadota</taxon>
        <taxon>Gammaproteobacteria</taxon>
        <taxon>Alteromonadales</taxon>
        <taxon>Ferrimonadaceae</taxon>
        <taxon>Ferrimonas</taxon>
    </lineage>
</organism>
<dbReference type="GO" id="GO:0008882">
    <property type="term" value="F:[glutamate-ammonia-ligase] adenylyltransferase activity"/>
    <property type="evidence" value="ECO:0007669"/>
    <property type="project" value="UniProtKB-UniRule"/>
</dbReference>
<evidence type="ECO:0000259" key="8">
    <source>
        <dbReference type="Pfam" id="PF03710"/>
    </source>
</evidence>
<dbReference type="Gene3D" id="3.30.460.10">
    <property type="entry name" value="Beta Polymerase, domain 2"/>
    <property type="match status" value="2"/>
</dbReference>
<dbReference type="AlphaFoldDB" id="A0A1M5ZGC1"/>
<feature type="region of interest" description="Adenylyl transferase" evidence="7">
    <location>
        <begin position="460"/>
        <end position="950"/>
    </location>
</feature>
<dbReference type="OrthoDB" id="9759366at2"/>
<dbReference type="Gene3D" id="1.10.4050.10">
    <property type="entry name" value="Glutamine synthase adenylyltransferase GlnE"/>
    <property type="match status" value="1"/>
</dbReference>
<dbReference type="STRING" id="299255.SAMN02745129_0223"/>
<gene>
    <name evidence="7" type="primary">glnE</name>
    <name evidence="10" type="ORF">SAMN02745129_0223</name>
</gene>
<evidence type="ECO:0000256" key="3">
    <source>
        <dbReference type="ARBA" id="ARBA00022741"/>
    </source>
</evidence>
<evidence type="ECO:0000256" key="6">
    <source>
        <dbReference type="ARBA" id="ARBA00023268"/>
    </source>
</evidence>
<dbReference type="PANTHER" id="PTHR30621">
    <property type="entry name" value="GLUTAMINE SYNTHETASE ADENYLYLTRANSFERASE"/>
    <property type="match status" value="1"/>
</dbReference>
<dbReference type="SUPFAM" id="SSF81301">
    <property type="entry name" value="Nucleotidyltransferase"/>
    <property type="match status" value="2"/>
</dbReference>
<dbReference type="Pfam" id="PF08335">
    <property type="entry name" value="GlnD_UR_UTase"/>
    <property type="match status" value="2"/>
</dbReference>
<comment type="function">
    <text evidence="7">Involved in the regulation of glutamine synthetase GlnA, a key enzyme in the process to assimilate ammonia. When cellular nitrogen levels are high, the C-terminal adenylyl transferase (AT) inactivates GlnA by covalent transfer of an adenylyl group from ATP to specific tyrosine residue of GlnA, thus reducing its activity. Conversely, when nitrogen levels are low, the N-terminal adenylyl removase (AR) activates GlnA by removing the adenylyl group by phosphorolysis, increasing its activity. The regulatory region of GlnE binds the signal transduction protein PII (GlnB) which indicates the nitrogen status of the cell.</text>
</comment>
<comment type="cofactor">
    <cofactor evidence="7">
        <name>Mg(2+)</name>
        <dbReference type="ChEBI" id="CHEBI:18420"/>
    </cofactor>
</comment>
<dbReference type="Gene3D" id="1.20.120.330">
    <property type="entry name" value="Nucleotidyltransferases domain 2"/>
    <property type="match status" value="2"/>
</dbReference>
<comment type="similarity">
    <text evidence="7">Belongs to the GlnE family.</text>
</comment>
<keyword evidence="5 7" id="KW-0460">Magnesium</keyword>
<evidence type="ECO:0000259" key="9">
    <source>
        <dbReference type="Pfam" id="PF08335"/>
    </source>
</evidence>
<keyword evidence="2 7" id="KW-0548">Nucleotidyltransferase</keyword>
<dbReference type="RefSeq" id="WP_067662356.1">
    <property type="nucleotide sequence ID" value="NZ_FQXG01000011.1"/>
</dbReference>
<comment type="catalytic activity">
    <reaction evidence="7">
        <text>[glutamine synthetase]-O(4)-(5'-adenylyl)-L-tyrosine + phosphate = [glutamine synthetase]-L-tyrosine + ADP</text>
        <dbReference type="Rhea" id="RHEA:43716"/>
        <dbReference type="Rhea" id="RHEA-COMP:10660"/>
        <dbReference type="Rhea" id="RHEA-COMP:10661"/>
        <dbReference type="ChEBI" id="CHEBI:43474"/>
        <dbReference type="ChEBI" id="CHEBI:46858"/>
        <dbReference type="ChEBI" id="CHEBI:83624"/>
        <dbReference type="ChEBI" id="CHEBI:456216"/>
        <dbReference type="EC" id="2.7.7.89"/>
    </reaction>
</comment>
<dbReference type="EMBL" id="FQXG01000011">
    <property type="protein sequence ID" value="SHI22953.1"/>
    <property type="molecule type" value="Genomic_DNA"/>
</dbReference>
<dbReference type="EC" id="2.7.7.42" evidence="7"/>
<comment type="catalytic activity">
    <reaction evidence="7">
        <text>[glutamine synthetase]-L-tyrosine + ATP = [glutamine synthetase]-O(4)-(5'-adenylyl)-L-tyrosine + diphosphate</text>
        <dbReference type="Rhea" id="RHEA:18589"/>
        <dbReference type="Rhea" id="RHEA-COMP:10660"/>
        <dbReference type="Rhea" id="RHEA-COMP:10661"/>
        <dbReference type="ChEBI" id="CHEBI:30616"/>
        <dbReference type="ChEBI" id="CHEBI:33019"/>
        <dbReference type="ChEBI" id="CHEBI:46858"/>
        <dbReference type="ChEBI" id="CHEBI:83624"/>
        <dbReference type="EC" id="2.7.7.42"/>
    </reaction>
</comment>
<keyword evidence="4 7" id="KW-0067">ATP-binding</keyword>
<evidence type="ECO:0000256" key="5">
    <source>
        <dbReference type="ARBA" id="ARBA00022842"/>
    </source>
</evidence>
<keyword evidence="11" id="KW-1185">Reference proteome</keyword>
<feature type="domain" description="Glutamate-ammonia ligase adenylyltransferase repeated" evidence="8">
    <location>
        <begin position="41"/>
        <end position="285"/>
    </location>
</feature>
<dbReference type="InterPro" id="IPR023057">
    <property type="entry name" value="GlnE"/>
</dbReference>
<dbReference type="FunFam" id="1.20.120.330:FF:000005">
    <property type="entry name" value="Bifunctional glutamine synthetase adenylyltransferase/adenylyl-removing enzyme"/>
    <property type="match status" value="1"/>
</dbReference>
<sequence length="950" mass="106718">MNSLATESKLSPSLQQQAQRLQERLDSELLEALAAPERSALQAVLALSEFAGQVLARDPALLQHLFVDKALYQAERAQGYDAALSQLLGQCADEASASATLRRFRNAEMCHIAARDLLGLASLDESLHHLSRLAEACIGATRDFLVTLQAPQWGRPFSAEGQEQSLMILGMGKLGGGELNFSSDIDLIFCYPEHGQTQGGRRELDNQQYFIRLGQKLINLLSQTTVEGFCYRVDMRLRPFGEAGPLVISMAAMEDYYQEQGREWERYAMVKARLMAPLAGQQAQLDQLLRPFVYRRYLDYSAIDALRRMKQLIETQLRRQAVADNIKLGPGGIREVEFVVQSHQLIRGGREPGLRGPALLPALAELDRLGLISHVDRQALESGYRLLREVENRLQAQGDKQTQRLPDDESDRLRLALAMGYDSAEALWQGIAEAMAGIHRVFRDTVGDAPGEEQDLGPLPLLWQDDSGTLDGPQLLEEQGLDPELWPRLQQARAEFAKRRIGPRGRETLDKLVPYLLQELARQGQSLMLWTRLESVLTPILTRTTYLELLLEKEGARRQLITLCAASPWITEQLARYPILLDELIDPVALYQPLPADGYGAELREFMLRVPEEDLEQQMEALRQFKQAQQLRIAAADVTRVLPVMKVSDHLSWLAEAIVEKAVDLAWQQISQRHGVPAGLEQDQRGFAVIAYGKLGGLELGYGSDLDLVFLHQGLAGETNGPKPIDNGHFYIKLAQRILHLFATRTPSGVLYEVDMRLRPSGSSGLLVSPIEGFERYQQEDAWTWEHQALVRARCIYGDDALAGRFGRLRRQVLCRSRDPAELREQVVTMRAKMRDHLDKGNAERFDMKQGLGGITDIEFITQYLVLAYAREASSLATWSDNVRILESALMADKLEPNQADLLIQTYIDLRNTNHHRVLAGDSGPIPMAERPQRCDAVAQLWQELLLSEG</sequence>
<dbReference type="Gene3D" id="1.20.120.1510">
    <property type="match status" value="1"/>
</dbReference>
<dbReference type="FunFam" id="3.30.460.10:FF:000009">
    <property type="entry name" value="Bifunctional glutamine synthetase adenylyltransferase/adenylyl-removing enzyme"/>
    <property type="match status" value="2"/>
</dbReference>
<feature type="domain" description="Glutamate-ammonia ligase adenylyltransferase repeated" evidence="8">
    <location>
        <begin position="559"/>
        <end position="806"/>
    </location>
</feature>
<proteinExistence type="inferred from homology"/>
<evidence type="ECO:0000256" key="1">
    <source>
        <dbReference type="ARBA" id="ARBA00022679"/>
    </source>
</evidence>
<dbReference type="NCBIfam" id="NF008292">
    <property type="entry name" value="PRK11072.1"/>
    <property type="match status" value="1"/>
</dbReference>
<keyword evidence="1 7" id="KW-0808">Transferase</keyword>
<evidence type="ECO:0000313" key="10">
    <source>
        <dbReference type="EMBL" id="SHI22953.1"/>
    </source>
</evidence>
<feature type="region of interest" description="Adenylyl removase" evidence="7">
    <location>
        <begin position="1"/>
        <end position="451"/>
    </location>
</feature>
<protein>
    <recommendedName>
        <fullName evidence="7">Bifunctional glutamine synthetase adenylyltransferase/adenylyl-removing enzyme</fullName>
    </recommendedName>
    <alternativeName>
        <fullName evidence="7">ATP:glutamine synthetase adenylyltransferase</fullName>
    </alternativeName>
    <alternativeName>
        <fullName evidence="7">ATase</fullName>
    </alternativeName>
    <domain>
        <recommendedName>
            <fullName evidence="7">Glutamine synthetase adenylyl-L-tyrosine phosphorylase</fullName>
            <ecNumber evidence="7">2.7.7.89</ecNumber>
        </recommendedName>
        <alternativeName>
            <fullName evidence="7">Adenylyl removase</fullName>
            <shortName evidence="7">AR</shortName>
            <shortName evidence="7">AT-N</shortName>
        </alternativeName>
    </domain>
    <domain>
        <recommendedName>
            <fullName evidence="7">Glutamine synthetase adenylyl transferase</fullName>
            <ecNumber evidence="7">2.7.7.42</ecNumber>
        </recommendedName>
        <alternativeName>
            <fullName evidence="7">Adenylyl transferase</fullName>
            <shortName evidence="7">AT</shortName>
            <shortName evidence="7">AT-C</shortName>
        </alternativeName>
    </domain>
</protein>
<dbReference type="Pfam" id="PF03710">
    <property type="entry name" value="GlnE"/>
    <property type="match status" value="2"/>
</dbReference>